<dbReference type="InterPro" id="IPR042099">
    <property type="entry name" value="ANL_N_sf"/>
</dbReference>
<dbReference type="InterPro" id="IPR000873">
    <property type="entry name" value="AMP-dep_synth/lig_dom"/>
</dbReference>
<name>A0A2I2FT13_9EURO</name>
<dbReference type="RefSeq" id="XP_024699058.1">
    <property type="nucleotide sequence ID" value="XM_024844895.1"/>
</dbReference>
<dbReference type="Gene3D" id="3.40.50.12780">
    <property type="entry name" value="N-terminal domain of ligase-like"/>
    <property type="match status" value="1"/>
</dbReference>
<comment type="caution">
    <text evidence="5">The sequence shown here is derived from an EMBL/GenBank/DDBJ whole genome shotgun (WGS) entry which is preliminary data.</text>
</comment>
<dbReference type="PANTHER" id="PTHR24096:SF149">
    <property type="entry name" value="AMP-BINDING DOMAIN-CONTAINING PROTEIN-RELATED"/>
    <property type="match status" value="1"/>
</dbReference>
<evidence type="ECO:0000259" key="4">
    <source>
        <dbReference type="Pfam" id="PF13193"/>
    </source>
</evidence>
<dbReference type="VEuPathDB" id="FungiDB:P170DRAFT_369160"/>
<dbReference type="InterPro" id="IPR020845">
    <property type="entry name" value="AMP-binding_CS"/>
</dbReference>
<dbReference type="PROSITE" id="PS00455">
    <property type="entry name" value="AMP_BINDING"/>
    <property type="match status" value="1"/>
</dbReference>
<dbReference type="AlphaFoldDB" id="A0A2I2FT13"/>
<dbReference type="InterPro" id="IPR045851">
    <property type="entry name" value="AMP-bd_C_sf"/>
</dbReference>
<evidence type="ECO:0000256" key="1">
    <source>
        <dbReference type="ARBA" id="ARBA00006432"/>
    </source>
</evidence>
<accession>A0A2I2FT13</accession>
<comment type="similarity">
    <text evidence="1">Belongs to the ATP-dependent AMP-binding enzyme family.</text>
</comment>
<dbReference type="GeneID" id="36552595"/>
<dbReference type="Gene3D" id="3.30.300.30">
    <property type="match status" value="1"/>
</dbReference>
<dbReference type="GO" id="GO:0016405">
    <property type="term" value="F:CoA-ligase activity"/>
    <property type="evidence" value="ECO:0007669"/>
    <property type="project" value="TreeGrafter"/>
</dbReference>
<feature type="domain" description="AMP-binding enzyme C-terminal" evidence="4">
    <location>
        <begin position="375"/>
        <end position="451"/>
    </location>
</feature>
<evidence type="ECO:0000256" key="2">
    <source>
        <dbReference type="ARBA" id="ARBA00022598"/>
    </source>
</evidence>
<dbReference type="PANTHER" id="PTHR24096">
    <property type="entry name" value="LONG-CHAIN-FATTY-ACID--COA LIGASE"/>
    <property type="match status" value="1"/>
</dbReference>
<protein>
    <submittedName>
        <fullName evidence="5">Putative AMP-binding enzyme</fullName>
    </submittedName>
</protein>
<keyword evidence="2" id="KW-0436">Ligase</keyword>
<dbReference type="InterPro" id="IPR025110">
    <property type="entry name" value="AMP-bd_C"/>
</dbReference>
<dbReference type="OrthoDB" id="10253869at2759"/>
<dbReference type="Pfam" id="PF00501">
    <property type="entry name" value="AMP-binding"/>
    <property type="match status" value="1"/>
</dbReference>
<dbReference type="Pfam" id="PF13193">
    <property type="entry name" value="AMP-binding_C"/>
    <property type="match status" value="1"/>
</dbReference>
<gene>
    <name evidence="5" type="ORF">P170DRAFT_369160</name>
</gene>
<dbReference type="Proteomes" id="UP000234275">
    <property type="component" value="Unassembled WGS sequence"/>
</dbReference>
<reference evidence="5 6" key="1">
    <citation type="submission" date="2016-12" db="EMBL/GenBank/DDBJ databases">
        <title>The genomes of Aspergillus section Nigri reveals drivers in fungal speciation.</title>
        <authorList>
            <consortium name="DOE Joint Genome Institute"/>
            <person name="Vesth T.C."/>
            <person name="Nybo J."/>
            <person name="Theobald S."/>
            <person name="Brandl J."/>
            <person name="Frisvad J.C."/>
            <person name="Nielsen K.F."/>
            <person name="Lyhne E.K."/>
            <person name="Kogle M.E."/>
            <person name="Kuo A."/>
            <person name="Riley R."/>
            <person name="Clum A."/>
            <person name="Nolan M."/>
            <person name="Lipzen A."/>
            <person name="Salamov A."/>
            <person name="Henrissat B."/>
            <person name="Wiebenga A."/>
            <person name="De Vries R.P."/>
            <person name="Grigoriev I.V."/>
            <person name="Mortensen U.H."/>
            <person name="Andersen M.R."/>
            <person name="Baker S.E."/>
        </authorList>
    </citation>
    <scope>NUCLEOTIDE SEQUENCE [LARGE SCALE GENOMIC DNA]</scope>
    <source>
        <strain evidence="5 6">IBT 23096</strain>
    </source>
</reference>
<dbReference type="SUPFAM" id="SSF56801">
    <property type="entry name" value="Acetyl-CoA synthetase-like"/>
    <property type="match status" value="1"/>
</dbReference>
<organism evidence="5 6">
    <name type="scientific">Aspergillus steynii IBT 23096</name>
    <dbReference type="NCBI Taxonomy" id="1392250"/>
    <lineage>
        <taxon>Eukaryota</taxon>
        <taxon>Fungi</taxon>
        <taxon>Dikarya</taxon>
        <taxon>Ascomycota</taxon>
        <taxon>Pezizomycotina</taxon>
        <taxon>Eurotiomycetes</taxon>
        <taxon>Eurotiomycetidae</taxon>
        <taxon>Eurotiales</taxon>
        <taxon>Aspergillaceae</taxon>
        <taxon>Aspergillus</taxon>
        <taxon>Aspergillus subgen. Circumdati</taxon>
    </lineage>
</organism>
<dbReference type="EMBL" id="MSFO01000010">
    <property type="protein sequence ID" value="PLB43756.1"/>
    <property type="molecule type" value="Genomic_DNA"/>
</dbReference>
<keyword evidence="6" id="KW-1185">Reference proteome</keyword>
<evidence type="ECO:0000313" key="6">
    <source>
        <dbReference type="Proteomes" id="UP000234275"/>
    </source>
</evidence>
<evidence type="ECO:0000313" key="5">
    <source>
        <dbReference type="EMBL" id="PLB43756.1"/>
    </source>
</evidence>
<dbReference type="STRING" id="1392250.A0A2I2FT13"/>
<feature type="domain" description="AMP-dependent synthetase/ligase" evidence="3">
    <location>
        <begin position="2"/>
        <end position="324"/>
    </location>
</feature>
<evidence type="ECO:0000259" key="3">
    <source>
        <dbReference type="Pfam" id="PF00501"/>
    </source>
</evidence>
<proteinExistence type="inferred from homology"/>
<sequence length="475" mass="52702">MLYGEGNINFPPALLGILAAGASCALPTYQTAVGLPFYLEKLGVYTVLCAPEVEAEVQAAARKVGIPQDRVFVVDESFEGTGGSSTLGSCHWSSLLESPGSDHYQRPRLSPEEAKETVAVFFQTSGTTGSPKLVGRTHYELVGNVEQMLFWYHLQPRGKEVFFCTFKFCGIVYFMMGLMAPLKARYQTVFSPKHQMPTFLAALDRFKPTWAVLPKYAIHEILDYPGPVDCSSIHTLTTGACHIPFSLSEEWQTKHRSPLFNAHGMSEGGCFFLRQSYSFATDDSIGALLPNMEGIVVNEKGQPLARNQTGEIWARCPFFMRGYYQDAQETAKCLTPDGWLKTGDIGWVNDQDQWYISGRLKDQYLIGGLHVSGNEMEVAMRQHPDIVDVSVIPVKLPHERDNVPRAYLVQTPGANLTVDELLGWMNKECSPAVYPRGGAVFIEKIPISTAGNCKVDQKALIERAKQELLSEPVRS</sequence>